<accession>A0ACC2IQD8</accession>
<proteinExistence type="predicted"/>
<organism evidence="1 2">
    <name type="scientific">Boeremia exigua</name>
    <dbReference type="NCBI Taxonomy" id="749465"/>
    <lineage>
        <taxon>Eukaryota</taxon>
        <taxon>Fungi</taxon>
        <taxon>Dikarya</taxon>
        <taxon>Ascomycota</taxon>
        <taxon>Pezizomycotina</taxon>
        <taxon>Dothideomycetes</taxon>
        <taxon>Pleosporomycetidae</taxon>
        <taxon>Pleosporales</taxon>
        <taxon>Pleosporineae</taxon>
        <taxon>Didymellaceae</taxon>
        <taxon>Boeremia</taxon>
    </lineage>
</organism>
<keyword evidence="2" id="KW-1185">Reference proteome</keyword>
<name>A0ACC2IQD8_9PLEO</name>
<reference evidence="1" key="1">
    <citation type="submission" date="2022-11" db="EMBL/GenBank/DDBJ databases">
        <title>Genome Sequence of Boeremia exigua.</title>
        <authorList>
            <person name="Buettner E."/>
        </authorList>
    </citation>
    <scope>NUCLEOTIDE SEQUENCE</scope>
    <source>
        <strain evidence="1">CU02</strain>
    </source>
</reference>
<protein>
    <submittedName>
        <fullName evidence="1">Uncharacterized protein</fullName>
    </submittedName>
</protein>
<dbReference type="Proteomes" id="UP001153331">
    <property type="component" value="Unassembled WGS sequence"/>
</dbReference>
<comment type="caution">
    <text evidence="1">The sequence shown here is derived from an EMBL/GenBank/DDBJ whole genome shotgun (WGS) entry which is preliminary data.</text>
</comment>
<dbReference type="EMBL" id="JAPHNI010000053">
    <property type="protein sequence ID" value="KAJ8117420.1"/>
    <property type="molecule type" value="Genomic_DNA"/>
</dbReference>
<gene>
    <name evidence="1" type="ORF">OPT61_g1370</name>
</gene>
<evidence type="ECO:0000313" key="2">
    <source>
        <dbReference type="Proteomes" id="UP001153331"/>
    </source>
</evidence>
<evidence type="ECO:0000313" key="1">
    <source>
        <dbReference type="EMBL" id="KAJ8117420.1"/>
    </source>
</evidence>
<sequence>MRLNLKDEVCQVGNVELNAISHVTELDSGLVVGPNKYDILEDGNRNVSFSQSSLRMIEGQMAIIVPCMNEEHYILNGVLHGIPHHCLIILVSNSNVDNFKVERDMLNQFCTDTQRTGIVAHQQDLGLARAFAEAGMPHITTSKAGTDSQDDLGRVRIRNGKGEAMMIGTALAKIAGKAFVGFIDADNFVPGAVHEYCKIFAAGLSHALHSNCSSSSTNTEPLAMVRLKWKSKPKIVEGKLIPQESGRCSRVVNEWMDRLLASFTGEKHQDLIKTANAGEHAMSTDLALQLQFATGYAVEPFQLIDAWERSGILPPSPPGTPPRCDVETRTHGESRLLGQKVKVLQIETLNPHVHDFGKGEEHILKMQAQGLSTIYHSKLMPEGLKHQLANFMSNELSTVVGTAGVPQEPCVYPPMESINFDTLRREMMERAEIERFDGTVSK</sequence>